<dbReference type="AlphaFoldDB" id="A0A833SM07"/>
<feature type="compositionally biased region" description="Basic and acidic residues" evidence="1">
    <location>
        <begin position="56"/>
        <end position="74"/>
    </location>
</feature>
<evidence type="ECO:0000313" key="3">
    <source>
        <dbReference type="Proteomes" id="UP000602510"/>
    </source>
</evidence>
<gene>
    <name evidence="2" type="ORF">GN244_ATG04835</name>
</gene>
<feature type="region of interest" description="Disordered" evidence="1">
    <location>
        <begin position="1"/>
        <end position="74"/>
    </location>
</feature>
<organism evidence="2 3">
    <name type="scientific">Phytophthora infestans</name>
    <name type="common">Potato late blight agent</name>
    <name type="synonym">Botrytis infestans</name>
    <dbReference type="NCBI Taxonomy" id="4787"/>
    <lineage>
        <taxon>Eukaryota</taxon>
        <taxon>Sar</taxon>
        <taxon>Stramenopiles</taxon>
        <taxon>Oomycota</taxon>
        <taxon>Peronosporomycetes</taxon>
        <taxon>Peronosporales</taxon>
        <taxon>Peronosporaceae</taxon>
        <taxon>Phytophthora</taxon>
    </lineage>
</organism>
<name>A0A833SM07_PHYIN</name>
<evidence type="ECO:0000256" key="1">
    <source>
        <dbReference type="SAM" id="MobiDB-lite"/>
    </source>
</evidence>
<protein>
    <submittedName>
        <fullName evidence="2">Uncharacterized protein</fullName>
    </submittedName>
</protein>
<comment type="caution">
    <text evidence="2">The sequence shown here is derived from an EMBL/GenBank/DDBJ whole genome shotgun (WGS) entry which is preliminary data.</text>
</comment>
<dbReference type="EMBL" id="WSZM01000095">
    <property type="protein sequence ID" value="KAF4042916.1"/>
    <property type="molecule type" value="Genomic_DNA"/>
</dbReference>
<dbReference type="Proteomes" id="UP000602510">
    <property type="component" value="Unassembled WGS sequence"/>
</dbReference>
<proteinExistence type="predicted"/>
<reference evidence="2" key="1">
    <citation type="submission" date="2020-04" db="EMBL/GenBank/DDBJ databases">
        <title>Hybrid Assembly of Korean Phytophthora infestans isolates.</title>
        <authorList>
            <person name="Prokchorchik M."/>
            <person name="Lee Y."/>
            <person name="Seo J."/>
            <person name="Cho J.-H."/>
            <person name="Park Y.-E."/>
            <person name="Jang D.-C."/>
            <person name="Im J.-S."/>
            <person name="Choi J.-G."/>
            <person name="Park H.-J."/>
            <person name="Lee G.-B."/>
            <person name="Lee Y.-G."/>
            <person name="Hong S.-Y."/>
            <person name="Cho K."/>
            <person name="Sohn K.H."/>
        </authorList>
    </citation>
    <scope>NUCLEOTIDE SEQUENCE</scope>
    <source>
        <strain evidence="2">KR_1_A1</strain>
    </source>
</reference>
<sequence>MTMRPAADSDETKARTDIQLPYPFRAQRSGKTTNFAAGDGVVTQTSAKRRTKDKRKTKDERRTRNEGSDGRIIV</sequence>
<accession>A0A833SM07</accession>
<evidence type="ECO:0000313" key="2">
    <source>
        <dbReference type="EMBL" id="KAF4042916.1"/>
    </source>
</evidence>
<keyword evidence="3" id="KW-1185">Reference proteome</keyword>